<gene>
    <name evidence="1" type="ORF">R5R35_007513</name>
</gene>
<evidence type="ECO:0000313" key="1">
    <source>
        <dbReference type="EMBL" id="KAK7792697.1"/>
    </source>
</evidence>
<comment type="caution">
    <text evidence="1">The sequence shown here is derived from an EMBL/GenBank/DDBJ whole genome shotgun (WGS) entry which is preliminary data.</text>
</comment>
<protein>
    <submittedName>
        <fullName evidence="1">Uncharacterized protein</fullName>
    </submittedName>
</protein>
<keyword evidence="2" id="KW-1185">Reference proteome</keyword>
<dbReference type="Proteomes" id="UP001378592">
    <property type="component" value="Unassembled WGS sequence"/>
</dbReference>
<sequence length="83" mass="9348">MEGITILAENVIKVEDVKEETVGIEESNSNCVDEAEFSAISCLVKKEHNSDEEELERPVSVLVWPNEGQERVGSTEEKTRKTR</sequence>
<name>A0AAN9YX00_9ORTH</name>
<reference evidence="1 2" key="1">
    <citation type="submission" date="2024-03" db="EMBL/GenBank/DDBJ databases">
        <title>The genome assembly and annotation of the cricket Gryllus longicercus Weissman &amp; Gray.</title>
        <authorList>
            <person name="Szrajer S."/>
            <person name="Gray D."/>
            <person name="Ylla G."/>
        </authorList>
    </citation>
    <scope>NUCLEOTIDE SEQUENCE [LARGE SCALE GENOMIC DNA]</scope>
    <source>
        <strain evidence="1">DAG 2021-001</strain>
        <tissue evidence="1">Whole body minus gut</tissue>
    </source>
</reference>
<accession>A0AAN9YX00</accession>
<evidence type="ECO:0000313" key="2">
    <source>
        <dbReference type="Proteomes" id="UP001378592"/>
    </source>
</evidence>
<dbReference type="AlphaFoldDB" id="A0AAN9YX00"/>
<dbReference type="EMBL" id="JAZDUA010000431">
    <property type="protein sequence ID" value="KAK7792697.1"/>
    <property type="molecule type" value="Genomic_DNA"/>
</dbReference>
<organism evidence="1 2">
    <name type="scientific">Gryllus longicercus</name>
    <dbReference type="NCBI Taxonomy" id="2509291"/>
    <lineage>
        <taxon>Eukaryota</taxon>
        <taxon>Metazoa</taxon>
        <taxon>Ecdysozoa</taxon>
        <taxon>Arthropoda</taxon>
        <taxon>Hexapoda</taxon>
        <taxon>Insecta</taxon>
        <taxon>Pterygota</taxon>
        <taxon>Neoptera</taxon>
        <taxon>Polyneoptera</taxon>
        <taxon>Orthoptera</taxon>
        <taxon>Ensifera</taxon>
        <taxon>Gryllidea</taxon>
        <taxon>Grylloidea</taxon>
        <taxon>Gryllidae</taxon>
        <taxon>Gryllinae</taxon>
        <taxon>Gryllus</taxon>
    </lineage>
</organism>
<proteinExistence type="predicted"/>